<dbReference type="Proteomes" id="UP000249725">
    <property type="component" value="Unassembled WGS sequence"/>
</dbReference>
<dbReference type="SUPFAM" id="SSF53756">
    <property type="entry name" value="UDP-Glycosyltransferase/glycogen phosphorylase"/>
    <property type="match status" value="1"/>
</dbReference>
<protein>
    <submittedName>
        <fullName evidence="1">Uncharacterized protein</fullName>
    </submittedName>
</protein>
<proteinExistence type="predicted"/>
<dbReference type="EMBL" id="QFYR01000001">
    <property type="protein sequence ID" value="RAK57151.1"/>
    <property type="molecule type" value="Genomic_DNA"/>
</dbReference>
<dbReference type="SUPFAM" id="SSF48452">
    <property type="entry name" value="TPR-like"/>
    <property type="match status" value="1"/>
</dbReference>
<dbReference type="Gene3D" id="3.40.50.2000">
    <property type="entry name" value="Glycogen Phosphorylase B"/>
    <property type="match status" value="1"/>
</dbReference>
<sequence length="356" mass="38760">MADYDALMAQADAARGSRRRGEAEALYRQAIQAAPERPEPLHYLAGLRVLAGDLAEAEALYRAALARDGSADASARGLASVLLEQGRYREGFAYWEARHQLARMAKPPLPFAEWRGEPIAGKRLLVWPEQGFGDQIQFARFLPMLQARGAELTVFCRPGLERLLSQWPGVDVRPADGPVEFPDPDYWVMFCSLAGRMGLEVGDIPGGAYLRAPQEGPSPPAGARIGVMTAGNPEHGNDAHRSLPAEQAARLHALPGTIDLSPASTGARDFADTAKIIAGLDLVISVDTSAAHLAGALGRPCWTLLPAVGTDWRWMHGRRDTPWYESMRLYRQPGEGRWAEVVDQVLEDAAGLNGRR</sequence>
<evidence type="ECO:0000313" key="1">
    <source>
        <dbReference type="EMBL" id="RAK57151.1"/>
    </source>
</evidence>
<dbReference type="OrthoDB" id="7190635at2"/>
<comment type="caution">
    <text evidence="1">The sequence shown here is derived from an EMBL/GenBank/DDBJ whole genome shotgun (WGS) entry which is preliminary data.</text>
</comment>
<reference evidence="2" key="1">
    <citation type="submission" date="2018-05" db="EMBL/GenBank/DDBJ databases">
        <authorList>
            <person name="Li X."/>
        </authorList>
    </citation>
    <scope>NUCLEOTIDE SEQUENCE [LARGE SCALE GENOMIC DNA]</scope>
    <source>
        <strain evidence="2">YIM 73061</strain>
    </source>
</reference>
<dbReference type="Pfam" id="PF01075">
    <property type="entry name" value="Glyco_transf_9"/>
    <property type="match status" value="1"/>
</dbReference>
<name>A0A328ASB1_9CAUL</name>
<dbReference type="InterPro" id="IPR011990">
    <property type="entry name" value="TPR-like_helical_dom_sf"/>
</dbReference>
<evidence type="ECO:0000313" key="2">
    <source>
        <dbReference type="Proteomes" id="UP000249725"/>
    </source>
</evidence>
<dbReference type="Gene3D" id="1.25.40.10">
    <property type="entry name" value="Tetratricopeptide repeat domain"/>
    <property type="match status" value="1"/>
</dbReference>
<organism evidence="1 2">
    <name type="scientific">Phenylobacterium deserti</name>
    <dbReference type="NCBI Taxonomy" id="1914756"/>
    <lineage>
        <taxon>Bacteria</taxon>
        <taxon>Pseudomonadati</taxon>
        <taxon>Pseudomonadota</taxon>
        <taxon>Alphaproteobacteria</taxon>
        <taxon>Caulobacterales</taxon>
        <taxon>Caulobacteraceae</taxon>
        <taxon>Phenylobacterium</taxon>
    </lineage>
</organism>
<dbReference type="PANTHER" id="PTHR44809">
    <property type="match status" value="1"/>
</dbReference>
<dbReference type="RefSeq" id="WP_111513603.1">
    <property type="nucleotide sequence ID" value="NZ_QFYR01000001.1"/>
</dbReference>
<dbReference type="InterPro" id="IPR002201">
    <property type="entry name" value="Glyco_trans_9"/>
</dbReference>
<dbReference type="GO" id="GO:0016757">
    <property type="term" value="F:glycosyltransferase activity"/>
    <property type="evidence" value="ECO:0007669"/>
    <property type="project" value="InterPro"/>
</dbReference>
<gene>
    <name evidence="1" type="ORF">DJ018_04125</name>
</gene>
<dbReference type="InterPro" id="IPR052943">
    <property type="entry name" value="TMTC_O-mannosyl-trnsfr"/>
</dbReference>
<accession>A0A328ASB1</accession>
<dbReference type="AlphaFoldDB" id="A0A328ASB1"/>
<keyword evidence="2" id="KW-1185">Reference proteome</keyword>
<dbReference type="PANTHER" id="PTHR44809:SF1">
    <property type="entry name" value="PROTEIN O-MANNOSYL-TRANSFERASE TMTC1"/>
    <property type="match status" value="1"/>
</dbReference>